<sequence length="91" mass="9918">MQDPAHIPGEEILIERKITFRNSTFGGLKAYIREHAQRTGMRLTNAAAVDRLLRAQLVYALGRRAAHEMMTLATAVGADALGTIDNKDGVA</sequence>
<dbReference type="AlphaFoldDB" id="A0A679J3X9"/>
<organism evidence="1">
    <name type="scientific">Variovorax paradoxus</name>
    <dbReference type="NCBI Taxonomy" id="34073"/>
    <lineage>
        <taxon>Bacteria</taxon>
        <taxon>Pseudomonadati</taxon>
        <taxon>Pseudomonadota</taxon>
        <taxon>Betaproteobacteria</taxon>
        <taxon>Burkholderiales</taxon>
        <taxon>Comamonadaceae</taxon>
        <taxon>Variovorax</taxon>
    </lineage>
</organism>
<name>A0A679J3X9_VARPD</name>
<reference evidence="1" key="1">
    <citation type="submission" date="2019-12" db="EMBL/GenBank/DDBJ databases">
        <authorList>
            <person name="Cremers G."/>
        </authorList>
    </citation>
    <scope>NUCLEOTIDE SEQUENCE</scope>
    <source>
        <strain evidence="1">Vvax</strain>
    </source>
</reference>
<evidence type="ECO:0000313" key="1">
    <source>
        <dbReference type="EMBL" id="CAA2105874.1"/>
    </source>
</evidence>
<protein>
    <submittedName>
        <fullName evidence="1">Uncharacterized protein</fullName>
    </submittedName>
</protein>
<accession>A0A679J3X9</accession>
<dbReference type="RefSeq" id="WP_339091049.1">
    <property type="nucleotide sequence ID" value="NZ_LR743507.1"/>
</dbReference>
<gene>
    <name evidence="1" type="ORF">VVAX_03469</name>
</gene>
<dbReference type="EMBL" id="LR743507">
    <property type="protein sequence ID" value="CAA2105874.1"/>
    <property type="molecule type" value="Genomic_DNA"/>
</dbReference>
<proteinExistence type="predicted"/>